<accession>A0A2K8L7E3</accession>
<evidence type="ECO:0000313" key="2">
    <source>
        <dbReference type="EMBL" id="ATX80186.1"/>
    </source>
</evidence>
<reference evidence="2 3" key="1">
    <citation type="submission" date="2016-12" db="EMBL/GenBank/DDBJ databases">
        <title>Isolation and genomic insights into novel planktonic Zetaproteobacteria from stratified waters of the Chesapeake Bay.</title>
        <authorList>
            <person name="McAllister S.M."/>
            <person name="Kato S."/>
            <person name="Chan C.S."/>
            <person name="Chiu B.K."/>
            <person name="Field E.K."/>
        </authorList>
    </citation>
    <scope>NUCLEOTIDE SEQUENCE [LARGE SCALE GENOMIC DNA]</scope>
    <source>
        <strain evidence="2 3">CP-5</strain>
    </source>
</reference>
<dbReference type="EMBL" id="CP018799">
    <property type="protein sequence ID" value="ATX80186.1"/>
    <property type="molecule type" value="Genomic_DNA"/>
</dbReference>
<name>A0A2K8L7E3_MARES</name>
<proteinExistence type="predicted"/>
<dbReference type="SUPFAM" id="SSF56935">
    <property type="entry name" value="Porins"/>
    <property type="match status" value="1"/>
</dbReference>
<dbReference type="RefSeq" id="WP_198507045.1">
    <property type="nucleotide sequence ID" value="NZ_CP018799.1"/>
</dbReference>
<feature type="chain" id="PRO_5014946789" description="Porin" evidence="1">
    <location>
        <begin position="19"/>
        <end position="382"/>
    </location>
</feature>
<protein>
    <recommendedName>
        <fullName evidence="4">Porin</fullName>
    </recommendedName>
</protein>
<keyword evidence="1" id="KW-0732">Signal</keyword>
<feature type="signal peptide" evidence="1">
    <location>
        <begin position="1"/>
        <end position="18"/>
    </location>
</feature>
<dbReference type="Proteomes" id="UP000231701">
    <property type="component" value="Chromosome"/>
</dbReference>
<evidence type="ECO:0000313" key="3">
    <source>
        <dbReference type="Proteomes" id="UP000231701"/>
    </source>
</evidence>
<dbReference type="AlphaFoldDB" id="A0A2K8L7E3"/>
<sequence>MKATIKTFAAAAAMTAFAAPAISGGVNVYDDGESKLKLEALFYLNSYAQTDDRITAGNSVKTKTAGLAVDRAYFTAKYYFNSDWMMRLTTDIGHESTLSKKQNVYLKYAYLEGKLAGKAAVLRVGQSHTPWIDYEQGLWKHRYVAKVMSDTYKFDTSADLGLGLKGKVADGMVDYFVTATNGSGYGNGARTAGADYSARLGFHPIDGLDIDFQYLNGLHGTKTSVTGAGSAGIKSSLAQAMISYGTKEFRVGGNYLINKDKAQSAAASSTHGGNASAAFKTAAIGDEVKSTGMALWGWAKLSDTPFGAFGRFESLKNQMSTAGVTNPTKEKVTRYVAGLEYSPIKNITFAAVVDVTKLTNRGGVTTTTDKDTRFGLYSEVKL</sequence>
<gene>
    <name evidence="2" type="ORF">Ga0123461_1773</name>
</gene>
<keyword evidence="3" id="KW-1185">Reference proteome</keyword>
<dbReference type="Gene3D" id="2.40.160.10">
    <property type="entry name" value="Porin"/>
    <property type="match status" value="1"/>
</dbReference>
<dbReference type="KEGG" id="maes:Ga0123461_1773"/>
<evidence type="ECO:0008006" key="4">
    <source>
        <dbReference type="Google" id="ProtNLM"/>
    </source>
</evidence>
<evidence type="ECO:0000256" key="1">
    <source>
        <dbReference type="SAM" id="SignalP"/>
    </source>
</evidence>
<dbReference type="InterPro" id="IPR023614">
    <property type="entry name" value="Porin_dom_sf"/>
</dbReference>
<organism evidence="2 3">
    <name type="scientific">Mariprofundus aestuarium</name>
    <dbReference type="NCBI Taxonomy" id="1921086"/>
    <lineage>
        <taxon>Bacteria</taxon>
        <taxon>Pseudomonadati</taxon>
        <taxon>Pseudomonadota</taxon>
        <taxon>Candidatius Mariprofundia</taxon>
        <taxon>Mariprofundales</taxon>
        <taxon>Mariprofundaceae</taxon>
        <taxon>Mariprofundus</taxon>
    </lineage>
</organism>